<accession>A0ABV2UZU2</accession>
<dbReference type="Proteomes" id="UP001550210">
    <property type="component" value="Unassembled WGS sequence"/>
</dbReference>
<comment type="caution">
    <text evidence="1">The sequence shown here is derived from an EMBL/GenBank/DDBJ whole genome shotgun (WGS) entry which is preliminary data.</text>
</comment>
<proteinExistence type="predicted"/>
<gene>
    <name evidence="1" type="ORF">ABZZ21_15580</name>
</gene>
<keyword evidence="2" id="KW-1185">Reference proteome</keyword>
<sequence>MGSDPRAAERNDRPDNLDTLLSTVHHRLGIAVVDRLNAHGGPPELRTPDLALDRLLAATHRATGTAVSRRMSRDASAAQRDSALQARLGARGPLARRPATIRVKYREETLRLVRNYWPVDLAEAVRTAVRIVQDLCELAVDSAQPLSRADTAVEQLRQHLEGMSLRPAPHRSQAAVTGLDYLDAVESALADPAERLADELHSIRELVDEELAPSVAALVTTGRAYPFGVEVVAQDLIDDLAQSCEYADALVKAVAEVERASNDFVGADLTNAKLDDVPLEGILWDATTLWPGRWETRVRRASLPSGEEHGVLVVAAEGCDSVIHADA</sequence>
<name>A0ABV2UZU2_9ACTN</name>
<reference evidence="1 2" key="1">
    <citation type="submission" date="2024-06" db="EMBL/GenBank/DDBJ databases">
        <title>The Natural Products Discovery Center: Release of the First 8490 Sequenced Strains for Exploring Actinobacteria Biosynthetic Diversity.</title>
        <authorList>
            <person name="Kalkreuter E."/>
            <person name="Kautsar S.A."/>
            <person name="Yang D."/>
            <person name="Bader C.D."/>
            <person name="Teijaro C.N."/>
            <person name="Fluegel L."/>
            <person name="Davis C.M."/>
            <person name="Simpson J.R."/>
            <person name="Lauterbach L."/>
            <person name="Steele A.D."/>
            <person name="Gui C."/>
            <person name="Meng S."/>
            <person name="Li G."/>
            <person name="Viehrig K."/>
            <person name="Ye F."/>
            <person name="Su P."/>
            <person name="Kiefer A.F."/>
            <person name="Nichols A."/>
            <person name="Cepeda A.J."/>
            <person name="Yan W."/>
            <person name="Fan B."/>
            <person name="Jiang Y."/>
            <person name="Adhikari A."/>
            <person name="Zheng C.-J."/>
            <person name="Schuster L."/>
            <person name="Cowan T.M."/>
            <person name="Smanski M.J."/>
            <person name="Chevrette M.G."/>
            <person name="De Carvalho L.P.S."/>
            <person name="Shen B."/>
        </authorList>
    </citation>
    <scope>NUCLEOTIDE SEQUENCE [LARGE SCALE GENOMIC DNA]</scope>
    <source>
        <strain evidence="1 2">NPDC006434</strain>
    </source>
</reference>
<protein>
    <recommendedName>
        <fullName evidence="3">DUF222 domain-containing protein</fullName>
    </recommendedName>
</protein>
<evidence type="ECO:0008006" key="3">
    <source>
        <dbReference type="Google" id="ProtNLM"/>
    </source>
</evidence>
<evidence type="ECO:0000313" key="1">
    <source>
        <dbReference type="EMBL" id="MET9845959.1"/>
    </source>
</evidence>
<evidence type="ECO:0000313" key="2">
    <source>
        <dbReference type="Proteomes" id="UP001550210"/>
    </source>
</evidence>
<dbReference type="EMBL" id="JBEXPZ010000018">
    <property type="protein sequence ID" value="MET9845959.1"/>
    <property type="molecule type" value="Genomic_DNA"/>
</dbReference>
<dbReference type="RefSeq" id="WP_355397353.1">
    <property type="nucleotide sequence ID" value="NZ_JBEXPZ010000018.1"/>
</dbReference>
<organism evidence="1 2">
    <name type="scientific">Streptomyces ossamyceticus</name>
    <dbReference type="NCBI Taxonomy" id="249581"/>
    <lineage>
        <taxon>Bacteria</taxon>
        <taxon>Bacillati</taxon>
        <taxon>Actinomycetota</taxon>
        <taxon>Actinomycetes</taxon>
        <taxon>Kitasatosporales</taxon>
        <taxon>Streptomycetaceae</taxon>
        <taxon>Streptomyces</taxon>
    </lineage>
</organism>